<dbReference type="Pfam" id="PF00254">
    <property type="entry name" value="FKBP_C"/>
    <property type="match status" value="1"/>
</dbReference>
<dbReference type="EMBL" id="BMXB01000012">
    <property type="protein sequence ID" value="GHA44108.1"/>
    <property type="molecule type" value="Genomic_DNA"/>
</dbReference>
<keyword evidence="2 3" id="KW-0697">Rotamase</keyword>
<evidence type="ECO:0000256" key="2">
    <source>
        <dbReference type="ARBA" id="ARBA00023110"/>
    </source>
</evidence>
<dbReference type="RefSeq" id="WP_189605267.1">
    <property type="nucleotide sequence ID" value="NZ_BMXB01000012.1"/>
</dbReference>
<evidence type="ECO:0000256" key="1">
    <source>
        <dbReference type="ARBA" id="ARBA00000971"/>
    </source>
</evidence>
<gene>
    <name evidence="6" type="primary">gldI</name>
    <name evidence="6" type="ORF">GCM10007103_26660</name>
</gene>
<evidence type="ECO:0000259" key="5">
    <source>
        <dbReference type="PROSITE" id="PS50059"/>
    </source>
</evidence>
<evidence type="ECO:0000313" key="6">
    <source>
        <dbReference type="EMBL" id="GHA44108.1"/>
    </source>
</evidence>
<dbReference type="EC" id="5.2.1.8" evidence="4"/>
<dbReference type="GO" id="GO:0003755">
    <property type="term" value="F:peptidyl-prolyl cis-trans isomerase activity"/>
    <property type="evidence" value="ECO:0007669"/>
    <property type="project" value="UniProtKB-UniRule"/>
</dbReference>
<dbReference type="InterPro" id="IPR001179">
    <property type="entry name" value="PPIase_FKBP_dom"/>
</dbReference>
<dbReference type="InterPro" id="IPR046357">
    <property type="entry name" value="PPIase_dom_sf"/>
</dbReference>
<keyword evidence="7" id="KW-1185">Reference proteome</keyword>
<dbReference type="SUPFAM" id="SSF54534">
    <property type="entry name" value="FKBP-like"/>
    <property type="match status" value="1"/>
</dbReference>
<protein>
    <recommendedName>
        <fullName evidence="4">Peptidyl-prolyl cis-trans isomerase</fullName>
        <ecNumber evidence="4">5.2.1.8</ecNumber>
    </recommendedName>
</protein>
<keyword evidence="3 4" id="KW-0413">Isomerase</keyword>
<comment type="similarity">
    <text evidence="4">Belongs to the FKBP-type PPIase family.</text>
</comment>
<dbReference type="NCBIfam" id="TIGR03516">
    <property type="entry name" value="ppisom_GldI"/>
    <property type="match status" value="1"/>
</dbReference>
<dbReference type="Proteomes" id="UP000610456">
    <property type="component" value="Unassembled WGS sequence"/>
</dbReference>
<dbReference type="InterPro" id="IPR019869">
    <property type="entry name" value="Motility-assoc_PPIase_GldI"/>
</dbReference>
<evidence type="ECO:0000256" key="3">
    <source>
        <dbReference type="PROSITE-ProRule" id="PRU00277"/>
    </source>
</evidence>
<evidence type="ECO:0000313" key="7">
    <source>
        <dbReference type="Proteomes" id="UP000610456"/>
    </source>
</evidence>
<accession>A0A918SJP3</accession>
<proteinExistence type="inferred from homology"/>
<name>A0A918SJP3_9FLAO</name>
<reference evidence="6" key="2">
    <citation type="submission" date="2020-09" db="EMBL/GenBank/DDBJ databases">
        <authorList>
            <person name="Sun Q."/>
            <person name="Kim S."/>
        </authorList>
    </citation>
    <scope>NUCLEOTIDE SEQUENCE</scope>
    <source>
        <strain evidence="6">KCTC 12719</strain>
    </source>
</reference>
<dbReference type="PROSITE" id="PS50059">
    <property type="entry name" value="FKBP_PPIASE"/>
    <property type="match status" value="1"/>
</dbReference>
<dbReference type="PROSITE" id="PS51257">
    <property type="entry name" value="PROKAR_LIPOPROTEIN"/>
    <property type="match status" value="1"/>
</dbReference>
<reference evidence="6" key="1">
    <citation type="journal article" date="2014" name="Int. J. Syst. Evol. Microbiol.">
        <title>Complete genome sequence of Corynebacterium casei LMG S-19264T (=DSM 44701T), isolated from a smear-ripened cheese.</title>
        <authorList>
            <consortium name="US DOE Joint Genome Institute (JGI-PGF)"/>
            <person name="Walter F."/>
            <person name="Albersmeier A."/>
            <person name="Kalinowski J."/>
            <person name="Ruckert C."/>
        </authorList>
    </citation>
    <scope>NUCLEOTIDE SEQUENCE</scope>
    <source>
        <strain evidence="6">KCTC 12719</strain>
    </source>
</reference>
<evidence type="ECO:0000256" key="4">
    <source>
        <dbReference type="RuleBase" id="RU003915"/>
    </source>
</evidence>
<sequence length="185" mass="21311">MRKLTLLVFVATAVFSCKSPEARRPVMQRTGSYIDQSIERNKQLVAQEEEVIYHIIEEDSTNTYISSPDGFWYYYQNEDTTATETPEFGDVVEFDYNIETLDGRIIYSEEELPTRTYAIDREELFTGLRQGLKLMNEGETVTFLFPSHKAFGFYGDKDRIGTNVPIKSTVTLNKINQENSNSINN</sequence>
<dbReference type="AlphaFoldDB" id="A0A918SJP3"/>
<comment type="caution">
    <text evidence="6">The sequence shown here is derived from an EMBL/GenBank/DDBJ whole genome shotgun (WGS) entry which is preliminary data.</text>
</comment>
<feature type="domain" description="PPIase FKBP-type" evidence="5">
    <location>
        <begin position="89"/>
        <end position="176"/>
    </location>
</feature>
<organism evidence="6 7">
    <name type="scientific">Salinimicrobium marinum</name>
    <dbReference type="NCBI Taxonomy" id="680283"/>
    <lineage>
        <taxon>Bacteria</taxon>
        <taxon>Pseudomonadati</taxon>
        <taxon>Bacteroidota</taxon>
        <taxon>Flavobacteriia</taxon>
        <taxon>Flavobacteriales</taxon>
        <taxon>Flavobacteriaceae</taxon>
        <taxon>Salinimicrobium</taxon>
    </lineage>
</organism>
<dbReference type="Gene3D" id="3.10.50.40">
    <property type="match status" value="1"/>
</dbReference>
<comment type="catalytic activity">
    <reaction evidence="1 3 4">
        <text>[protein]-peptidylproline (omega=180) = [protein]-peptidylproline (omega=0)</text>
        <dbReference type="Rhea" id="RHEA:16237"/>
        <dbReference type="Rhea" id="RHEA-COMP:10747"/>
        <dbReference type="Rhea" id="RHEA-COMP:10748"/>
        <dbReference type="ChEBI" id="CHEBI:83833"/>
        <dbReference type="ChEBI" id="CHEBI:83834"/>
        <dbReference type="EC" id="5.2.1.8"/>
    </reaction>
</comment>